<reference evidence="2" key="1">
    <citation type="submission" date="2019-08" db="EMBL/GenBank/DDBJ databases">
        <title>The genome of the North American firefly Photinus pyralis.</title>
        <authorList>
            <consortium name="Photinus pyralis genome working group"/>
            <person name="Fallon T.R."/>
            <person name="Sander Lower S.E."/>
            <person name="Weng J.-K."/>
        </authorList>
    </citation>
    <scope>NUCLEOTIDE SEQUENCE</scope>
    <source>
        <strain evidence="2">TRF0915ILg1</strain>
        <tissue evidence="2">Whole body</tissue>
    </source>
</reference>
<name>A0A8K0D9D9_IGNLU</name>
<evidence type="ECO:0000313" key="2">
    <source>
        <dbReference type="EMBL" id="KAF2900169.1"/>
    </source>
</evidence>
<feature type="compositionally biased region" description="Polar residues" evidence="1">
    <location>
        <begin position="17"/>
        <end position="69"/>
    </location>
</feature>
<organism evidence="2 3">
    <name type="scientific">Ignelater luminosus</name>
    <name type="common">Cucubano</name>
    <name type="synonym">Pyrophorus luminosus</name>
    <dbReference type="NCBI Taxonomy" id="2038154"/>
    <lineage>
        <taxon>Eukaryota</taxon>
        <taxon>Metazoa</taxon>
        <taxon>Ecdysozoa</taxon>
        <taxon>Arthropoda</taxon>
        <taxon>Hexapoda</taxon>
        <taxon>Insecta</taxon>
        <taxon>Pterygota</taxon>
        <taxon>Neoptera</taxon>
        <taxon>Endopterygota</taxon>
        <taxon>Coleoptera</taxon>
        <taxon>Polyphaga</taxon>
        <taxon>Elateriformia</taxon>
        <taxon>Elateroidea</taxon>
        <taxon>Elateridae</taxon>
        <taxon>Agrypninae</taxon>
        <taxon>Pyrophorini</taxon>
        <taxon>Ignelater</taxon>
    </lineage>
</organism>
<dbReference type="OrthoDB" id="6779399at2759"/>
<protein>
    <submittedName>
        <fullName evidence="2">Uncharacterized protein</fullName>
    </submittedName>
</protein>
<evidence type="ECO:0000256" key="1">
    <source>
        <dbReference type="SAM" id="MobiDB-lite"/>
    </source>
</evidence>
<evidence type="ECO:0000313" key="3">
    <source>
        <dbReference type="Proteomes" id="UP000801492"/>
    </source>
</evidence>
<gene>
    <name evidence="2" type="ORF">ILUMI_06017</name>
</gene>
<comment type="caution">
    <text evidence="2">The sequence shown here is derived from an EMBL/GenBank/DDBJ whole genome shotgun (WGS) entry which is preliminary data.</text>
</comment>
<feature type="compositionally biased region" description="Polar residues" evidence="1">
    <location>
        <begin position="78"/>
        <end position="100"/>
    </location>
</feature>
<sequence length="128" mass="14354">MAELRARHPTSPPEIGQNAQSNQGYSMGQNFNHTNSGQICSNETSNHLGQNHGQQNYVGQNYDSSQPVQNPGPFGMQPQHTEQTVNTPIKETEGNGSTETEATEEVQNENKSKEMLEWEEAVKRWINR</sequence>
<dbReference type="Proteomes" id="UP000801492">
    <property type="component" value="Unassembled WGS sequence"/>
</dbReference>
<dbReference type="AlphaFoldDB" id="A0A8K0D9D9"/>
<keyword evidence="3" id="KW-1185">Reference proteome</keyword>
<feature type="region of interest" description="Disordered" evidence="1">
    <location>
        <begin position="1"/>
        <end position="112"/>
    </location>
</feature>
<accession>A0A8K0D9D9</accession>
<proteinExistence type="predicted"/>
<dbReference type="EMBL" id="VTPC01002352">
    <property type="protein sequence ID" value="KAF2900169.1"/>
    <property type="molecule type" value="Genomic_DNA"/>
</dbReference>